<reference evidence="2 3" key="1">
    <citation type="submission" date="2018-07" db="EMBL/GenBank/DDBJ databases">
        <title>Mechanisms of high-level aminoglycoside resistance among Gram-negative pathogens in Brazil.</title>
        <authorList>
            <person name="Ballaben A.S."/>
            <person name="Darini A.L.C."/>
            <person name="Doi Y."/>
        </authorList>
    </citation>
    <scope>NUCLEOTIDE SEQUENCE [LARGE SCALE GENOMIC DNA]</scope>
    <source>
        <strain evidence="2 3">B2-305</strain>
    </source>
</reference>
<comment type="caution">
    <text evidence="2">The sequence shown here is derived from an EMBL/GenBank/DDBJ whole genome shotgun (WGS) entry which is preliminary data.</text>
</comment>
<name>A0A367LW00_PSEAI</name>
<dbReference type="GO" id="GO:0009279">
    <property type="term" value="C:cell outer membrane"/>
    <property type="evidence" value="ECO:0007669"/>
    <property type="project" value="TreeGrafter"/>
</dbReference>
<dbReference type="PANTHER" id="PTHR30451">
    <property type="entry name" value="OUTER MEMBRANE USHER PROTEIN"/>
    <property type="match status" value="1"/>
</dbReference>
<sequence>YPTRVARPVLVESRMPRGEPLPFAAEVLDAHSGQSVGAVGQGSRLVLRVEQDRGSVRVRWGNEPQQQCLVDYALGPRETTPPVLQLACRPASAAARERTL</sequence>
<protein>
    <submittedName>
        <fullName evidence="2">Fimbrial biogenesis outer membrane usher protein</fullName>
    </submittedName>
</protein>
<evidence type="ECO:0000259" key="1">
    <source>
        <dbReference type="Pfam" id="PF13953"/>
    </source>
</evidence>
<dbReference type="InterPro" id="IPR043142">
    <property type="entry name" value="PapC-like_C_sf"/>
</dbReference>
<accession>A0A367LW00</accession>
<dbReference type="AlphaFoldDB" id="A0A367LW00"/>
<dbReference type="InterPro" id="IPR025949">
    <property type="entry name" value="PapC-like_C"/>
</dbReference>
<dbReference type="Gene3D" id="2.60.40.2070">
    <property type="match status" value="1"/>
</dbReference>
<dbReference type="Pfam" id="PF13953">
    <property type="entry name" value="PapC_C"/>
    <property type="match status" value="1"/>
</dbReference>
<evidence type="ECO:0000313" key="2">
    <source>
        <dbReference type="EMBL" id="RCI69386.1"/>
    </source>
</evidence>
<evidence type="ECO:0000313" key="3">
    <source>
        <dbReference type="Proteomes" id="UP000253594"/>
    </source>
</evidence>
<dbReference type="InterPro" id="IPR000015">
    <property type="entry name" value="Fimb_usher"/>
</dbReference>
<dbReference type="GO" id="GO:0015473">
    <property type="term" value="F:fimbrial usher porin activity"/>
    <property type="evidence" value="ECO:0007669"/>
    <property type="project" value="InterPro"/>
</dbReference>
<feature type="non-terminal residue" evidence="2">
    <location>
        <position position="1"/>
    </location>
</feature>
<dbReference type="EMBL" id="QORE01003128">
    <property type="protein sequence ID" value="RCI69386.1"/>
    <property type="molecule type" value="Genomic_DNA"/>
</dbReference>
<dbReference type="GO" id="GO:0009297">
    <property type="term" value="P:pilus assembly"/>
    <property type="evidence" value="ECO:0007669"/>
    <property type="project" value="InterPro"/>
</dbReference>
<dbReference type="PANTHER" id="PTHR30451:SF20">
    <property type="entry name" value="FIMBRIAE USHER"/>
    <property type="match status" value="1"/>
</dbReference>
<organism evidence="2 3">
    <name type="scientific">Pseudomonas aeruginosa</name>
    <dbReference type="NCBI Taxonomy" id="287"/>
    <lineage>
        <taxon>Bacteria</taxon>
        <taxon>Pseudomonadati</taxon>
        <taxon>Pseudomonadota</taxon>
        <taxon>Gammaproteobacteria</taxon>
        <taxon>Pseudomonadales</taxon>
        <taxon>Pseudomonadaceae</taxon>
        <taxon>Pseudomonas</taxon>
    </lineage>
</organism>
<dbReference type="Proteomes" id="UP000253594">
    <property type="component" value="Unassembled WGS sequence"/>
</dbReference>
<proteinExistence type="predicted"/>
<gene>
    <name evidence="2" type="ORF">DT376_40220</name>
</gene>
<feature type="domain" description="PapC-like C-terminal" evidence="1">
    <location>
        <begin position="11"/>
        <end position="74"/>
    </location>
</feature>